<dbReference type="RefSeq" id="XP_005839021.1">
    <property type="nucleotide sequence ID" value="XM_005838964.1"/>
</dbReference>
<dbReference type="eggNOG" id="ENOG502S4K9">
    <property type="taxonomic scope" value="Eukaryota"/>
</dbReference>
<sequence length="215" mass="25592">MSSRGRTQPKEKHKVEERERGFEVRSAPAPLPRYDALRDTNLRQYFESKTVQKYLQKMGWVDKEGKIVDLDKFRGKLNIIEQEFKYAEKTEFWRLKEEEEMRRTHQARRERALEEAKKLERANRIREENRIRRGIISAVKNQSSHELKKLTHDIGKTKVVESGKDEQEKEGRREQEQEKEKEGYDEDFSPEEDVHEDTEEADEAGGFFVTQHPGD</sequence>
<reference evidence="5" key="2">
    <citation type="submission" date="2012-11" db="EMBL/GenBank/DDBJ databases">
        <authorList>
            <person name="Kuo A."/>
            <person name="Curtis B.A."/>
            <person name="Tanifuji G."/>
            <person name="Burki F."/>
            <person name="Gruber A."/>
            <person name="Irimia M."/>
            <person name="Maruyama S."/>
            <person name="Arias M.C."/>
            <person name="Ball S.G."/>
            <person name="Gile G.H."/>
            <person name="Hirakawa Y."/>
            <person name="Hopkins J.F."/>
            <person name="Rensing S.A."/>
            <person name="Schmutz J."/>
            <person name="Symeonidi A."/>
            <person name="Elias M."/>
            <person name="Eveleigh R.J."/>
            <person name="Herman E.K."/>
            <person name="Klute M.J."/>
            <person name="Nakayama T."/>
            <person name="Obornik M."/>
            <person name="Reyes-Prieto A."/>
            <person name="Armbrust E.V."/>
            <person name="Aves S.J."/>
            <person name="Beiko R.G."/>
            <person name="Coutinho P."/>
            <person name="Dacks J.B."/>
            <person name="Durnford D.G."/>
            <person name="Fast N.M."/>
            <person name="Green B.R."/>
            <person name="Grisdale C."/>
            <person name="Hempe F."/>
            <person name="Henrissat B."/>
            <person name="Hoppner M.P."/>
            <person name="Ishida K.-I."/>
            <person name="Kim E."/>
            <person name="Koreny L."/>
            <person name="Kroth P.G."/>
            <person name="Liu Y."/>
            <person name="Malik S.-B."/>
            <person name="Maier U.G."/>
            <person name="McRose D."/>
            <person name="Mock T."/>
            <person name="Neilson J.A."/>
            <person name="Onodera N.T."/>
            <person name="Poole A.M."/>
            <person name="Pritham E.J."/>
            <person name="Richards T.A."/>
            <person name="Rocap G."/>
            <person name="Roy S.W."/>
            <person name="Sarai C."/>
            <person name="Schaack S."/>
            <person name="Shirato S."/>
            <person name="Slamovits C.H."/>
            <person name="Spencer D.F."/>
            <person name="Suzuki S."/>
            <person name="Worden A.Z."/>
            <person name="Zauner S."/>
            <person name="Barry K."/>
            <person name="Bell C."/>
            <person name="Bharti A.K."/>
            <person name="Crow J.A."/>
            <person name="Grimwood J."/>
            <person name="Kramer R."/>
            <person name="Lindquist E."/>
            <person name="Lucas S."/>
            <person name="Salamov A."/>
            <person name="McFadden G.I."/>
            <person name="Lane C.E."/>
            <person name="Keeling P.J."/>
            <person name="Gray M.W."/>
            <person name="Grigoriev I.V."/>
            <person name="Archibald J.M."/>
        </authorList>
    </citation>
    <scope>NUCLEOTIDE SEQUENCE</scope>
    <source>
        <strain evidence="5">CCMP2712</strain>
    </source>
</reference>
<evidence type="ECO:0000256" key="1">
    <source>
        <dbReference type="SAM" id="Coils"/>
    </source>
</evidence>
<feature type="compositionally biased region" description="Basic and acidic residues" evidence="2">
    <location>
        <begin position="143"/>
        <end position="182"/>
    </location>
</feature>
<organism evidence="3">
    <name type="scientific">Guillardia theta (strain CCMP2712)</name>
    <name type="common">Cryptophyte</name>
    <dbReference type="NCBI Taxonomy" id="905079"/>
    <lineage>
        <taxon>Eukaryota</taxon>
        <taxon>Cryptophyceae</taxon>
        <taxon>Pyrenomonadales</taxon>
        <taxon>Geminigeraceae</taxon>
        <taxon>Guillardia</taxon>
    </lineage>
</organism>
<dbReference type="AlphaFoldDB" id="L1JTZ6"/>
<dbReference type="EMBL" id="JH992973">
    <property type="protein sequence ID" value="EKX52041.1"/>
    <property type="molecule type" value="Genomic_DNA"/>
</dbReference>
<dbReference type="Proteomes" id="UP000011087">
    <property type="component" value="Unassembled WGS sequence"/>
</dbReference>
<evidence type="ECO:0000313" key="3">
    <source>
        <dbReference type="EMBL" id="EKX52041.1"/>
    </source>
</evidence>
<reference evidence="3 5" key="1">
    <citation type="journal article" date="2012" name="Nature">
        <title>Algal genomes reveal evolutionary mosaicism and the fate of nucleomorphs.</title>
        <authorList>
            <consortium name="DOE Joint Genome Institute"/>
            <person name="Curtis B.A."/>
            <person name="Tanifuji G."/>
            <person name="Burki F."/>
            <person name="Gruber A."/>
            <person name="Irimia M."/>
            <person name="Maruyama S."/>
            <person name="Arias M.C."/>
            <person name="Ball S.G."/>
            <person name="Gile G.H."/>
            <person name="Hirakawa Y."/>
            <person name="Hopkins J.F."/>
            <person name="Kuo A."/>
            <person name="Rensing S.A."/>
            <person name="Schmutz J."/>
            <person name="Symeonidi A."/>
            <person name="Elias M."/>
            <person name="Eveleigh R.J."/>
            <person name="Herman E.K."/>
            <person name="Klute M.J."/>
            <person name="Nakayama T."/>
            <person name="Obornik M."/>
            <person name="Reyes-Prieto A."/>
            <person name="Armbrust E.V."/>
            <person name="Aves S.J."/>
            <person name="Beiko R.G."/>
            <person name="Coutinho P."/>
            <person name="Dacks J.B."/>
            <person name="Durnford D.G."/>
            <person name="Fast N.M."/>
            <person name="Green B.R."/>
            <person name="Grisdale C.J."/>
            <person name="Hempel F."/>
            <person name="Henrissat B."/>
            <person name="Hoppner M.P."/>
            <person name="Ishida K."/>
            <person name="Kim E."/>
            <person name="Koreny L."/>
            <person name="Kroth P.G."/>
            <person name="Liu Y."/>
            <person name="Malik S.B."/>
            <person name="Maier U.G."/>
            <person name="McRose D."/>
            <person name="Mock T."/>
            <person name="Neilson J.A."/>
            <person name="Onodera N.T."/>
            <person name="Poole A.M."/>
            <person name="Pritham E.J."/>
            <person name="Richards T.A."/>
            <person name="Rocap G."/>
            <person name="Roy S.W."/>
            <person name="Sarai C."/>
            <person name="Schaack S."/>
            <person name="Shirato S."/>
            <person name="Slamovits C.H."/>
            <person name="Spencer D.F."/>
            <person name="Suzuki S."/>
            <person name="Worden A.Z."/>
            <person name="Zauner S."/>
            <person name="Barry K."/>
            <person name="Bell C."/>
            <person name="Bharti A.K."/>
            <person name="Crow J.A."/>
            <person name="Grimwood J."/>
            <person name="Kramer R."/>
            <person name="Lindquist E."/>
            <person name="Lucas S."/>
            <person name="Salamov A."/>
            <person name="McFadden G.I."/>
            <person name="Lane C.E."/>
            <person name="Keeling P.J."/>
            <person name="Gray M.W."/>
            <person name="Grigoriev I.V."/>
            <person name="Archibald J.M."/>
        </authorList>
    </citation>
    <scope>NUCLEOTIDE SEQUENCE</scope>
    <source>
        <strain evidence="3 5">CCMP2712</strain>
    </source>
</reference>
<dbReference type="EnsemblProtists" id="EKX52041">
    <property type="protein sequence ID" value="EKX52041"/>
    <property type="gene ID" value="GUITHDRAFT_101950"/>
</dbReference>
<name>L1JTZ6_GUITC</name>
<dbReference type="GeneID" id="17309089"/>
<dbReference type="OMA" id="EMIILAK"/>
<reference evidence="4" key="3">
    <citation type="submission" date="2016-03" db="UniProtKB">
        <authorList>
            <consortium name="EnsemblProtists"/>
        </authorList>
    </citation>
    <scope>IDENTIFICATION</scope>
</reference>
<dbReference type="KEGG" id="gtt:GUITHDRAFT_101950"/>
<dbReference type="OrthoDB" id="120976at2759"/>
<evidence type="ECO:0000256" key="2">
    <source>
        <dbReference type="SAM" id="MobiDB-lite"/>
    </source>
</evidence>
<dbReference type="HOGENOM" id="CLU_1285447_0_0_1"/>
<protein>
    <submittedName>
        <fullName evidence="3 4">Uncharacterized protein</fullName>
    </submittedName>
</protein>
<dbReference type="PaxDb" id="55529-EKX52041"/>
<evidence type="ECO:0000313" key="5">
    <source>
        <dbReference type="Proteomes" id="UP000011087"/>
    </source>
</evidence>
<feature type="compositionally biased region" description="Basic and acidic residues" evidence="2">
    <location>
        <begin position="8"/>
        <end position="23"/>
    </location>
</feature>
<feature type="region of interest" description="Disordered" evidence="2">
    <location>
        <begin position="142"/>
        <end position="215"/>
    </location>
</feature>
<feature type="coiled-coil region" evidence="1">
    <location>
        <begin position="95"/>
        <end position="129"/>
    </location>
</feature>
<feature type="region of interest" description="Disordered" evidence="2">
    <location>
        <begin position="1"/>
        <end position="24"/>
    </location>
</feature>
<keyword evidence="1" id="KW-0175">Coiled coil</keyword>
<evidence type="ECO:0000313" key="4">
    <source>
        <dbReference type="EnsemblProtists" id="EKX52041"/>
    </source>
</evidence>
<feature type="compositionally biased region" description="Acidic residues" evidence="2">
    <location>
        <begin position="183"/>
        <end position="203"/>
    </location>
</feature>
<accession>L1JTZ6</accession>
<proteinExistence type="predicted"/>
<gene>
    <name evidence="3" type="ORF">GUITHDRAFT_101950</name>
</gene>
<keyword evidence="5" id="KW-1185">Reference proteome</keyword>